<dbReference type="Pfam" id="PF10727">
    <property type="entry name" value="Rossmann-like"/>
    <property type="match status" value="1"/>
</dbReference>
<gene>
    <name evidence="3" type="ORF">DHOM_08670</name>
</gene>
<proteinExistence type="predicted"/>
<dbReference type="PANTHER" id="PTHR40459:SF1">
    <property type="entry name" value="CONSERVED HYPOTHETICAL ALANINE AND LEUCINE RICH PROTEIN"/>
    <property type="match status" value="1"/>
</dbReference>
<dbReference type="Proteomes" id="UP000030182">
    <property type="component" value="Unassembled WGS sequence"/>
</dbReference>
<dbReference type="InterPro" id="IPR019665">
    <property type="entry name" value="OxRdtase/DH_put_Rossmann_dom"/>
</dbReference>
<dbReference type="PANTHER" id="PTHR40459">
    <property type="entry name" value="CONSERVED HYPOTHETICAL ALANINE AND LEUCINE RICH PROTEIN"/>
    <property type="match status" value="1"/>
</dbReference>
<dbReference type="Gene3D" id="3.40.50.720">
    <property type="entry name" value="NAD(P)-binding Rossmann-like Domain"/>
    <property type="match status" value="1"/>
</dbReference>
<dbReference type="Gene3D" id="1.10.1040.20">
    <property type="entry name" value="ProC-like, C-terminal domain"/>
    <property type="match status" value="1"/>
</dbReference>
<dbReference type="RefSeq" id="WP_269077364.1">
    <property type="nucleotide sequence ID" value="NZ_KN323183.1"/>
</dbReference>
<comment type="caution">
    <text evidence="3">The sequence shown here is derived from an EMBL/GenBank/DDBJ whole genome shotgun (WGS) entry which is preliminary data.</text>
</comment>
<dbReference type="InterPro" id="IPR018931">
    <property type="entry name" value="DUF2520"/>
</dbReference>
<reference evidence="3 4" key="1">
    <citation type="submission" date="2014-01" db="EMBL/GenBank/DDBJ databases">
        <title>Draft genome sequence of the multidrug-resistant clinical isolate Dermabacter hominis 1368.</title>
        <authorList>
            <person name="Albersmeier A."/>
            <person name="Bomholt C."/>
            <person name="Glaub A."/>
            <person name="Ruckert C."/>
            <person name="Soriano F."/>
            <person name="Fernandez-Natal I."/>
            <person name="Tauch A."/>
        </authorList>
    </citation>
    <scope>NUCLEOTIDE SEQUENCE [LARGE SCALE GENOMIC DNA]</scope>
    <source>
        <strain evidence="3 4">1368</strain>
    </source>
</reference>
<evidence type="ECO:0000313" key="4">
    <source>
        <dbReference type="Proteomes" id="UP000030182"/>
    </source>
</evidence>
<dbReference type="EMBL" id="JDRS01000014">
    <property type="protein sequence ID" value="KDS92861.1"/>
    <property type="molecule type" value="Genomic_DNA"/>
</dbReference>
<feature type="domain" description="DUF2520" evidence="2">
    <location>
        <begin position="142"/>
        <end position="268"/>
    </location>
</feature>
<evidence type="ECO:0000259" key="1">
    <source>
        <dbReference type="Pfam" id="PF10727"/>
    </source>
</evidence>
<evidence type="ECO:0000259" key="2">
    <source>
        <dbReference type="Pfam" id="PF10728"/>
    </source>
</evidence>
<protein>
    <submittedName>
        <fullName evidence="3">NADP oxidoreductase coenzyme F420-dependent family protein</fullName>
    </submittedName>
</protein>
<feature type="domain" description="Putative oxidoreductase/dehydrogenase Rossmann-like" evidence="1">
    <location>
        <begin position="3"/>
        <end position="125"/>
    </location>
</feature>
<dbReference type="Pfam" id="PF10728">
    <property type="entry name" value="DUF2520"/>
    <property type="match status" value="1"/>
</dbReference>
<evidence type="ECO:0000313" key="3">
    <source>
        <dbReference type="EMBL" id="KDS92861.1"/>
    </source>
</evidence>
<keyword evidence="4" id="KW-1185">Reference proteome</keyword>
<dbReference type="InterPro" id="IPR008927">
    <property type="entry name" value="6-PGluconate_DH-like_C_sf"/>
</dbReference>
<dbReference type="InterPro" id="IPR036291">
    <property type="entry name" value="NAD(P)-bd_dom_sf"/>
</dbReference>
<sequence>MSSTEPARMGVGIISAGRVGAVLGNALRAAGHQVTGVVGRSDASRERAEVLLPGAPLLEPEEVVERSELVILAIPDDELASLAASLAQRGVVPGAQIIAHTSGRYGIEVLRPLEEAGAITLALHPAMTFTGTSLDLGRLVGCPWAITARPMFAPIAKALVLELDGISVDIAEGDRAAYHAALAHGSNHLVVLVSQVLAILDSIGVEDPSQLVSPLLQASLEEVLRRGPGALTGPVQRGDAGTVGNHLAALTELDLGSTLPTYRALARAALDIAPIGDADKAALELLLARDNETRQET</sequence>
<dbReference type="InterPro" id="IPR037108">
    <property type="entry name" value="TM1727-like_C_sf"/>
</dbReference>
<dbReference type="SUPFAM" id="SSF48179">
    <property type="entry name" value="6-phosphogluconate dehydrogenase C-terminal domain-like"/>
    <property type="match status" value="1"/>
</dbReference>
<organism evidence="3 4">
    <name type="scientific">Dermabacter hominis 1368</name>
    <dbReference type="NCBI Taxonomy" id="1450519"/>
    <lineage>
        <taxon>Bacteria</taxon>
        <taxon>Bacillati</taxon>
        <taxon>Actinomycetota</taxon>
        <taxon>Actinomycetes</taxon>
        <taxon>Micrococcales</taxon>
        <taxon>Dermabacteraceae</taxon>
        <taxon>Dermabacter</taxon>
    </lineage>
</organism>
<name>A0ABR4SM16_9MICO</name>
<accession>A0ABR4SM16</accession>
<dbReference type="SUPFAM" id="SSF51735">
    <property type="entry name" value="NAD(P)-binding Rossmann-fold domains"/>
    <property type="match status" value="1"/>
</dbReference>